<dbReference type="AlphaFoldDB" id="A0A0G0T3N2"/>
<dbReference type="Proteomes" id="UP000034137">
    <property type="component" value="Unassembled WGS sequence"/>
</dbReference>
<evidence type="ECO:0000313" key="3">
    <source>
        <dbReference type="Proteomes" id="UP000034137"/>
    </source>
</evidence>
<dbReference type="EMBL" id="LBXO01000034">
    <property type="protein sequence ID" value="KKR32452.1"/>
    <property type="molecule type" value="Genomic_DNA"/>
</dbReference>
<evidence type="ECO:0000256" key="1">
    <source>
        <dbReference type="SAM" id="MobiDB-lite"/>
    </source>
</evidence>
<feature type="region of interest" description="Disordered" evidence="1">
    <location>
        <begin position="43"/>
        <end position="67"/>
    </location>
</feature>
<protein>
    <submittedName>
        <fullName evidence="2">Uncharacterized protein</fullName>
    </submittedName>
</protein>
<evidence type="ECO:0000313" key="2">
    <source>
        <dbReference type="EMBL" id="KKR32452.1"/>
    </source>
</evidence>
<name>A0A0G0T3N2_9BACT</name>
<reference evidence="2 3" key="1">
    <citation type="journal article" date="2015" name="Nature">
        <title>rRNA introns, odd ribosomes, and small enigmatic genomes across a large radiation of phyla.</title>
        <authorList>
            <person name="Brown C.T."/>
            <person name="Hug L.A."/>
            <person name="Thomas B.C."/>
            <person name="Sharon I."/>
            <person name="Castelle C.J."/>
            <person name="Singh A."/>
            <person name="Wilkins M.J."/>
            <person name="Williams K.H."/>
            <person name="Banfield J.F."/>
        </authorList>
    </citation>
    <scope>NUCLEOTIDE SEQUENCE [LARGE SCALE GENOMIC DNA]</scope>
</reference>
<proteinExistence type="predicted"/>
<comment type="caution">
    <text evidence="2">The sequence shown here is derived from an EMBL/GenBank/DDBJ whole genome shotgun (WGS) entry which is preliminary data.</text>
</comment>
<accession>A0A0G0T3N2</accession>
<gene>
    <name evidence="2" type="ORF">UT64_C0034G0008</name>
</gene>
<organism evidence="2 3">
    <name type="scientific">Candidatus Falkowbacteria bacterium GW2011_GWF2_39_8</name>
    <dbReference type="NCBI Taxonomy" id="1618642"/>
    <lineage>
        <taxon>Bacteria</taxon>
        <taxon>Candidatus Falkowiibacteriota</taxon>
    </lineage>
</organism>
<sequence>MVQGKEIAKNLGQEKLQESIEAKKPIVQAEKETVAERFDFGVQERMKDSSTNTGQAEGEKLVSVSGGSNPLGDQFAARQKKIEKIMEEGMADIYVNLSPEKKNEFKTVGERTAYQVNILLSETKVKVKKVIELIINWLKIIPGVNAFFLEKEAKIKVEEMIRLKNEKGGESE</sequence>